<keyword evidence="4" id="KW-0032">Aminotransferase</keyword>
<dbReference type="Gene3D" id="3.90.1150.10">
    <property type="entry name" value="Aspartate Aminotransferase, domain 1"/>
    <property type="match status" value="1"/>
</dbReference>
<organism evidence="12 13">
    <name type="scientific">Apiotrichum porosum</name>
    <dbReference type="NCBI Taxonomy" id="105984"/>
    <lineage>
        <taxon>Eukaryota</taxon>
        <taxon>Fungi</taxon>
        <taxon>Dikarya</taxon>
        <taxon>Basidiomycota</taxon>
        <taxon>Agaricomycotina</taxon>
        <taxon>Tremellomycetes</taxon>
        <taxon>Trichosporonales</taxon>
        <taxon>Trichosporonaceae</taxon>
        <taxon>Apiotrichum</taxon>
    </lineage>
</organism>
<dbReference type="PANTHER" id="PTHR21152">
    <property type="entry name" value="AMINOTRANSFERASE CLASS V"/>
    <property type="match status" value="1"/>
</dbReference>
<dbReference type="GO" id="GO:0019265">
    <property type="term" value="P:glycine biosynthetic process, by transamination of glyoxylate"/>
    <property type="evidence" value="ECO:0007669"/>
    <property type="project" value="TreeGrafter"/>
</dbReference>
<dbReference type="InterPro" id="IPR015424">
    <property type="entry name" value="PyrdxlP-dep_Trfase"/>
</dbReference>
<feature type="modified residue" description="N6-(pyridoxal phosphate)lysine" evidence="8">
    <location>
        <position position="199"/>
    </location>
</feature>
<dbReference type="Proteomes" id="UP000279236">
    <property type="component" value="Unassembled WGS sequence"/>
</dbReference>
<dbReference type="STRING" id="105984.A0A427XX47"/>
<evidence type="ECO:0000256" key="2">
    <source>
        <dbReference type="ARBA" id="ARBA00009236"/>
    </source>
</evidence>
<dbReference type="EMBL" id="RSCE01000004">
    <property type="protein sequence ID" value="RSH83402.1"/>
    <property type="molecule type" value="Genomic_DNA"/>
</dbReference>
<dbReference type="Gene3D" id="3.40.640.10">
    <property type="entry name" value="Type I PLP-dependent aspartate aminotransferase-like (Major domain)"/>
    <property type="match status" value="1"/>
</dbReference>
<reference evidence="12 13" key="1">
    <citation type="submission" date="2018-11" db="EMBL/GenBank/DDBJ databases">
        <title>Genome sequence of Apiotrichum porosum DSM 27194.</title>
        <authorList>
            <person name="Aliyu H."/>
            <person name="Gorte O."/>
            <person name="Ochsenreither K."/>
        </authorList>
    </citation>
    <scope>NUCLEOTIDE SEQUENCE [LARGE SCALE GENOMIC DNA]</scope>
    <source>
        <strain evidence="12 13">DSM 27194</strain>
    </source>
</reference>
<dbReference type="GO" id="GO:0004760">
    <property type="term" value="F:L-serine-pyruvate transaminase activity"/>
    <property type="evidence" value="ECO:0007669"/>
    <property type="project" value="TreeGrafter"/>
</dbReference>
<evidence type="ECO:0000256" key="3">
    <source>
        <dbReference type="ARBA" id="ARBA00013049"/>
    </source>
</evidence>
<proteinExistence type="inferred from homology"/>
<evidence type="ECO:0000256" key="1">
    <source>
        <dbReference type="ARBA" id="ARBA00001933"/>
    </source>
</evidence>
<dbReference type="SUPFAM" id="SSF53383">
    <property type="entry name" value="PLP-dependent transferases"/>
    <property type="match status" value="1"/>
</dbReference>
<dbReference type="FunFam" id="3.40.640.10:FF:000027">
    <property type="entry name" value="Serine--pyruvate aminotransferase, mitochondrial"/>
    <property type="match status" value="1"/>
</dbReference>
<keyword evidence="5" id="KW-0808">Transferase</keyword>
<dbReference type="PIRSF" id="PIRSF000524">
    <property type="entry name" value="SPT"/>
    <property type="match status" value="1"/>
</dbReference>
<dbReference type="InterPro" id="IPR000192">
    <property type="entry name" value="Aminotrans_V_dom"/>
</dbReference>
<name>A0A427XX47_9TREE</name>
<protein>
    <recommendedName>
        <fullName evidence="3">alanine--glyoxylate transaminase</fullName>
        <ecNumber evidence="3">2.6.1.44</ecNumber>
    </recommendedName>
</protein>
<dbReference type="Pfam" id="PF00266">
    <property type="entry name" value="Aminotran_5"/>
    <property type="match status" value="1"/>
</dbReference>
<dbReference type="InterPro" id="IPR020578">
    <property type="entry name" value="Aminotrans_V_PyrdxlP_BS"/>
</dbReference>
<evidence type="ECO:0000259" key="11">
    <source>
        <dbReference type="Pfam" id="PF00266"/>
    </source>
</evidence>
<dbReference type="AlphaFoldDB" id="A0A427XX47"/>
<comment type="caution">
    <text evidence="12">The sequence shown here is derived from an EMBL/GenBank/DDBJ whole genome shotgun (WGS) entry which is preliminary data.</text>
</comment>
<dbReference type="RefSeq" id="XP_028477354.1">
    <property type="nucleotide sequence ID" value="XM_028622462.1"/>
</dbReference>
<dbReference type="InterPro" id="IPR015422">
    <property type="entry name" value="PyrdxlP-dep_Trfase_small"/>
</dbReference>
<comment type="cofactor">
    <cofactor evidence="1 8 10">
        <name>pyridoxal 5'-phosphate</name>
        <dbReference type="ChEBI" id="CHEBI:597326"/>
    </cofactor>
</comment>
<dbReference type="InterPro" id="IPR024169">
    <property type="entry name" value="SP_NH2Trfase/AEP_transaminase"/>
</dbReference>
<evidence type="ECO:0000256" key="6">
    <source>
        <dbReference type="ARBA" id="ARBA00022898"/>
    </source>
</evidence>
<dbReference type="OrthoDB" id="7403325at2759"/>
<accession>A0A427XX47</accession>
<feature type="binding site" evidence="7">
    <location>
        <position position="352"/>
    </location>
    <ligand>
        <name>substrate</name>
    </ligand>
</feature>
<gene>
    <name evidence="12" type="ORF">EHS24_007086</name>
</gene>
<dbReference type="PROSITE" id="PS00595">
    <property type="entry name" value="AA_TRANSFER_CLASS_5"/>
    <property type="match status" value="1"/>
</dbReference>
<evidence type="ECO:0000256" key="10">
    <source>
        <dbReference type="RuleBase" id="RU004504"/>
    </source>
</evidence>
<dbReference type="GeneID" id="39591629"/>
<evidence type="ECO:0000256" key="9">
    <source>
        <dbReference type="RuleBase" id="RU004075"/>
    </source>
</evidence>
<evidence type="ECO:0000313" key="13">
    <source>
        <dbReference type="Proteomes" id="UP000279236"/>
    </source>
</evidence>
<evidence type="ECO:0000256" key="4">
    <source>
        <dbReference type="ARBA" id="ARBA00022576"/>
    </source>
</evidence>
<evidence type="ECO:0000313" key="12">
    <source>
        <dbReference type="EMBL" id="RSH83402.1"/>
    </source>
</evidence>
<dbReference type="InterPro" id="IPR015421">
    <property type="entry name" value="PyrdxlP-dep_Trfase_major"/>
</dbReference>
<dbReference type="GO" id="GO:0005777">
    <property type="term" value="C:peroxisome"/>
    <property type="evidence" value="ECO:0007669"/>
    <property type="project" value="TreeGrafter"/>
</dbReference>
<keyword evidence="6 8" id="KW-0663">Pyridoxal phosphate</keyword>
<dbReference type="EC" id="2.6.1.44" evidence="3"/>
<evidence type="ECO:0000256" key="7">
    <source>
        <dbReference type="PIRSR" id="PIRSR000524-1"/>
    </source>
</evidence>
<evidence type="ECO:0000256" key="5">
    <source>
        <dbReference type="ARBA" id="ARBA00022679"/>
    </source>
</evidence>
<dbReference type="FunFam" id="3.90.1150.10:FF:000049">
    <property type="entry name" value="Alanine-glyoxylate aminotransferase 1"/>
    <property type="match status" value="1"/>
</dbReference>
<sequence>MSNFKQAPHKLLVIPGPIEVHDSVLLANATPGTSHVSPAFVPVFGDCIRMLRKVLYAEKTGQPFLIAGSGTMGWDAAGANLIEAGDNAIVVDHGYFGAAFADCLETYGAKVTKITAPVGGIVSDEDLVAALKSQKVKLITITHVDTSTGVLAPAAHYSKLIKEHSPDTLIALDAVCSVASEEIRFDDWGLDIVISATQKGLGVPPGLSVVMASARALETLQNRKTPVPSYYINWNRWLPIMRAYEEGSAKYFATPPVQLIYALQVALKAITEESPSLEERFALHKKVSNHVKDELAKLGCGFVPLSRDIAANGMSAVKYPEGVSAAILPKLAALDVVVAGGLHKDIASTYFRVGHMGVTVTDASRGDIQKVLDAVKTVVTETKSA</sequence>
<comment type="similarity">
    <text evidence="2 9">Belongs to the class-V pyridoxal-phosphate-dependent aminotransferase family.</text>
</comment>
<feature type="domain" description="Aminotransferase class V" evidence="11">
    <location>
        <begin position="71"/>
        <end position="343"/>
    </location>
</feature>
<dbReference type="GO" id="GO:0008453">
    <property type="term" value="F:alanine-glyoxylate transaminase activity"/>
    <property type="evidence" value="ECO:0007669"/>
    <property type="project" value="UniProtKB-EC"/>
</dbReference>
<evidence type="ECO:0000256" key="8">
    <source>
        <dbReference type="PIRSR" id="PIRSR000524-50"/>
    </source>
</evidence>
<keyword evidence="13" id="KW-1185">Reference proteome</keyword>
<dbReference type="PANTHER" id="PTHR21152:SF24">
    <property type="entry name" value="ALANINE--GLYOXYLATE AMINOTRANSFERASE 1"/>
    <property type="match status" value="1"/>
</dbReference>